<sequence length="1102" mass="121329">MRLKLNKLFAASLGLTMSVPATAEDIELYVNHNINVDEKPRVLLIFDTSGSMAFSSSSGNDCGYSNNLRRYILCSDSRLGAAQYAMNKVIEDNDNIDFGLMRFKETDGGYIINGLGKDPSVVKSSIANLPADGGTPLTETLWEAYLYITGQSVSYGLGASEVERDTSVEDIVTTQIEKEHCYWTGWGRNRREVCYNYYDTQTTYTYVSPFNDSVEEAKRCDNSVNIIYMTDGDPSGDNDSDSVISDEHKKYFGQGLNWSTDSYYSSYLHQLAKVIHGTSNVKVDLYPATPDIHETGRLYTIGFGSGMSAKGQELLVKASSLGGGENFPASTPDELSKSLNKAISKIREVNDSFSSPSVASNNVDQTRSRNAIYFAMFYPEIGTRWKGNLKKLKVSGSRIIDSTNKAALDSDGLIDDDAKTYWLPSDQSADGSLVAEGGVNYHLSSLTGSDALKRRNLYTNKQGSIVEFNTTIVSEILDSLDDNPITLSSSDIKWSMGIDVDDENGDGDRTDQRGNIFGDPLHSKPIAIDYGNDDIRILIGTNAGFLHMFKDDDVNNEVSESWAFIPSDLYDIIKPLRNNETGKLYGMDGPISVYFNNKNLNDNGLNDGVIDASQGDQVWAVAGMRRGGKNYYALDISDPSEPKKLWAQPIEGGKGDFKELAQTWSKPQIAYIKAFGDKPLLVFGAGYDTNKDAAIRSKDNIGRGIYIVEAETGKRVWALTPDINGFEGEHSIAANVSLLDSDYDGYIDRIYASDTGGDIWRIDMPGDDVNKFSHFKFAELGSSQATEDRRFFYNPLIVRTMFSKVSEVTVNGKKVITRLDTPFDAVVLGSGNRSKPNDTNEKDQLLMIRDENTVTRTFTTNTPDAIKLADLMPMNLDPFGNALNDVDKFVDLEVDLAGFKGWHYELGTGEKSLAAAAVVGGVAYFSSFKPASDTSTENQCSLSGGGGSLYAFHLHYGTKVYDELKFSTSYDVPDTAQLYFGEGESCVDENNNGKCDAEPILDENDPTPPDIIDTDIENDPTPPDIIDTDIDVKMESQFYLIGPGIKGENAENPMKPVEIVGPGLNVVDGKIKLVNDVQPIGFGFKTQQTYIYKREENDEIKN</sequence>
<keyword evidence="1" id="KW-0479">Metal-binding</keyword>
<reference evidence="5 6" key="1">
    <citation type="submission" date="2019-01" db="EMBL/GenBank/DDBJ databases">
        <title>Genome sequences of marine Pseudoalteromonas species.</title>
        <authorList>
            <person name="Boraston A.B."/>
            <person name="Hehemann J.-H."/>
            <person name="Vickers C.J."/>
            <person name="Salama-Alber O."/>
            <person name="Abe K."/>
            <person name="Hettle A.J."/>
        </authorList>
    </citation>
    <scope>NUCLEOTIDE SEQUENCE [LARGE SCALE GENOMIC DNA]</scope>
    <source>
        <strain evidence="5 6">PS47</strain>
    </source>
</reference>
<dbReference type="Gene3D" id="3.40.50.410">
    <property type="entry name" value="von Willebrand factor, type A domain"/>
    <property type="match status" value="1"/>
</dbReference>
<evidence type="ECO:0000256" key="1">
    <source>
        <dbReference type="ARBA" id="ARBA00022723"/>
    </source>
</evidence>
<evidence type="ECO:0000313" key="5">
    <source>
        <dbReference type="EMBL" id="KAA1151608.1"/>
    </source>
</evidence>
<accession>A0ABQ6RF46</accession>
<proteinExistence type="predicted"/>
<evidence type="ECO:0000256" key="2">
    <source>
        <dbReference type="ARBA" id="ARBA00022837"/>
    </source>
</evidence>
<feature type="signal peptide" evidence="3">
    <location>
        <begin position="1"/>
        <end position="23"/>
    </location>
</feature>
<keyword evidence="6" id="KW-1185">Reference proteome</keyword>
<feature type="domain" description="PilY1 beta-propeller" evidence="4">
    <location>
        <begin position="535"/>
        <end position="853"/>
    </location>
</feature>
<evidence type="ECO:0000256" key="3">
    <source>
        <dbReference type="SAM" id="SignalP"/>
    </source>
</evidence>
<protein>
    <submittedName>
        <fullName evidence="5">Pilin biogenesis protein</fullName>
    </submittedName>
</protein>
<dbReference type="Proteomes" id="UP000322915">
    <property type="component" value="Unassembled WGS sequence"/>
</dbReference>
<evidence type="ECO:0000259" key="4">
    <source>
        <dbReference type="Pfam" id="PF05567"/>
    </source>
</evidence>
<evidence type="ECO:0000313" key="6">
    <source>
        <dbReference type="Proteomes" id="UP000322915"/>
    </source>
</evidence>
<dbReference type="InterPro" id="IPR008707">
    <property type="entry name" value="B-propeller_PilY1"/>
</dbReference>
<keyword evidence="2" id="KW-0106">Calcium</keyword>
<dbReference type="InterPro" id="IPR036465">
    <property type="entry name" value="vWFA_dom_sf"/>
</dbReference>
<dbReference type="SUPFAM" id="SSF53300">
    <property type="entry name" value="vWA-like"/>
    <property type="match status" value="1"/>
</dbReference>
<organism evidence="5 6">
    <name type="scientific">Pseudoalteromonas fuliginea</name>
    <dbReference type="NCBI Taxonomy" id="1872678"/>
    <lineage>
        <taxon>Bacteria</taxon>
        <taxon>Pseudomonadati</taxon>
        <taxon>Pseudomonadota</taxon>
        <taxon>Gammaproteobacteria</taxon>
        <taxon>Alteromonadales</taxon>
        <taxon>Pseudoalteromonadaceae</taxon>
        <taxon>Pseudoalteromonas</taxon>
    </lineage>
</organism>
<dbReference type="EMBL" id="SEUJ01000076">
    <property type="protein sequence ID" value="KAA1151608.1"/>
    <property type="molecule type" value="Genomic_DNA"/>
</dbReference>
<keyword evidence="3" id="KW-0732">Signal</keyword>
<dbReference type="RefSeq" id="WP_149606658.1">
    <property type="nucleotide sequence ID" value="NZ_SEUJ01000076.1"/>
</dbReference>
<feature type="chain" id="PRO_5046027047" evidence="3">
    <location>
        <begin position="24"/>
        <end position="1102"/>
    </location>
</feature>
<comment type="caution">
    <text evidence="5">The sequence shown here is derived from an EMBL/GenBank/DDBJ whole genome shotgun (WGS) entry which is preliminary data.</text>
</comment>
<name>A0ABQ6RF46_9GAMM</name>
<gene>
    <name evidence="5" type="ORF">EU509_17130</name>
</gene>
<dbReference type="Pfam" id="PF05567">
    <property type="entry name" value="T4P_PilY1"/>
    <property type="match status" value="1"/>
</dbReference>